<dbReference type="EMBL" id="JBHSWH010000001">
    <property type="protein sequence ID" value="MFC6706020.1"/>
    <property type="molecule type" value="Genomic_DNA"/>
</dbReference>
<evidence type="ECO:0008006" key="3">
    <source>
        <dbReference type="Google" id="ProtNLM"/>
    </source>
</evidence>
<dbReference type="SUPFAM" id="SSF51110">
    <property type="entry name" value="alpha-D-mannose-specific plant lectins"/>
    <property type="match status" value="1"/>
</dbReference>
<dbReference type="RefSeq" id="WP_382401677.1">
    <property type="nucleotide sequence ID" value="NZ_JBHSWH010000001.1"/>
</dbReference>
<sequence length="127" mass="13725">MTPTATGKAIWSTGTGHALLGSGHTLTSGDRLISKIESWDSTKTVTMQTNGDLAYRLNGVLKWHSRTYVAGSHARITTRGQLQVVAPSGRIRWSTSHTGQGGWFDVDSGMLFNGYTGAVLWQMPGFL</sequence>
<keyword evidence="2" id="KW-1185">Reference proteome</keyword>
<dbReference type="Proteomes" id="UP001596298">
    <property type="component" value="Unassembled WGS sequence"/>
</dbReference>
<proteinExistence type="predicted"/>
<protein>
    <recommendedName>
        <fullName evidence="3">Bulb-type lectin domain-containing protein</fullName>
    </recommendedName>
</protein>
<gene>
    <name evidence="1" type="ORF">ACFQDH_12305</name>
</gene>
<dbReference type="InterPro" id="IPR036426">
    <property type="entry name" value="Bulb-type_lectin_dom_sf"/>
</dbReference>
<reference evidence="2" key="1">
    <citation type="journal article" date="2019" name="Int. J. Syst. Evol. Microbiol.">
        <title>The Global Catalogue of Microorganisms (GCM) 10K type strain sequencing project: providing services to taxonomists for standard genome sequencing and annotation.</title>
        <authorList>
            <consortium name="The Broad Institute Genomics Platform"/>
            <consortium name="The Broad Institute Genome Sequencing Center for Infectious Disease"/>
            <person name="Wu L."/>
            <person name="Ma J."/>
        </authorList>
    </citation>
    <scope>NUCLEOTIDE SEQUENCE [LARGE SCALE GENOMIC DNA]</scope>
    <source>
        <strain evidence="2">CCUG 58127</strain>
    </source>
</reference>
<evidence type="ECO:0000313" key="2">
    <source>
        <dbReference type="Proteomes" id="UP001596298"/>
    </source>
</evidence>
<dbReference type="Gene3D" id="2.90.10.10">
    <property type="entry name" value="Bulb-type lectin domain"/>
    <property type="match status" value="1"/>
</dbReference>
<accession>A0ABW2AH38</accession>
<organism evidence="1 2">
    <name type="scientific">Flexivirga alba</name>
    <dbReference type="NCBI Taxonomy" id="702742"/>
    <lineage>
        <taxon>Bacteria</taxon>
        <taxon>Bacillati</taxon>
        <taxon>Actinomycetota</taxon>
        <taxon>Actinomycetes</taxon>
        <taxon>Micrococcales</taxon>
        <taxon>Dermacoccaceae</taxon>
        <taxon>Flexivirga</taxon>
    </lineage>
</organism>
<name>A0ABW2AH38_9MICO</name>
<evidence type="ECO:0000313" key="1">
    <source>
        <dbReference type="EMBL" id="MFC6706020.1"/>
    </source>
</evidence>
<comment type="caution">
    <text evidence="1">The sequence shown here is derived from an EMBL/GenBank/DDBJ whole genome shotgun (WGS) entry which is preliminary data.</text>
</comment>